<gene>
    <name evidence="1" type="ORF">HJ536_09175</name>
</gene>
<organism evidence="1 2">
    <name type="scientific">Donghicola mangrovi</name>
    <dbReference type="NCBI Taxonomy" id="2729614"/>
    <lineage>
        <taxon>Bacteria</taxon>
        <taxon>Pseudomonadati</taxon>
        <taxon>Pseudomonadota</taxon>
        <taxon>Alphaproteobacteria</taxon>
        <taxon>Rhodobacterales</taxon>
        <taxon>Roseobacteraceae</taxon>
        <taxon>Donghicola</taxon>
    </lineage>
</organism>
<evidence type="ECO:0000313" key="1">
    <source>
        <dbReference type="EMBL" id="NVO23528.1"/>
    </source>
</evidence>
<name>A0A850Q985_9RHOB</name>
<dbReference type="Proteomes" id="UP000592216">
    <property type="component" value="Unassembled WGS sequence"/>
</dbReference>
<dbReference type="RefSeq" id="WP_177157491.1">
    <property type="nucleotide sequence ID" value="NZ_JABCJE010000003.1"/>
</dbReference>
<dbReference type="EMBL" id="JABCJE010000003">
    <property type="protein sequence ID" value="NVO23528.1"/>
    <property type="molecule type" value="Genomic_DNA"/>
</dbReference>
<sequence length="269" mass="26646">MKNLAIALVAVLVILGGYTLFKGPGEDDIREGVSENAAAAQANAEAAADKTAEAVSDAGQTVGAAASDAADAVSSVANDAVEATGEALNAAGDAIGDAYEGAKNSAQELTEDAAIAADKAEAKAEAAADAAAEKADAAGEAIAEGADDAGRATVEALDNAAAVTADALGEATDGDLVTTTRPGEVAEEATEGAEMDAETAAAVAGTDKVGLEQLLTEEGFVFAKVQAIIDGSNLNDMQKTTLDAALTQAQDQPEALREVLAQLRDALDL</sequence>
<evidence type="ECO:0000313" key="2">
    <source>
        <dbReference type="Proteomes" id="UP000592216"/>
    </source>
</evidence>
<reference evidence="1 2" key="1">
    <citation type="submission" date="2020-04" db="EMBL/GenBank/DDBJ databases">
        <title>Donghicola sp., a member of the Rhodobacteraceae family isolated from mangrove forest in Thailand.</title>
        <authorList>
            <person name="Charoenyingcharoen P."/>
            <person name="Yukphan P."/>
        </authorList>
    </citation>
    <scope>NUCLEOTIDE SEQUENCE [LARGE SCALE GENOMIC DNA]</scope>
    <source>
        <strain evidence="1 2">B5-SW-15</strain>
    </source>
</reference>
<accession>A0A850Q985</accession>
<comment type="caution">
    <text evidence="1">The sequence shown here is derived from an EMBL/GenBank/DDBJ whole genome shotgun (WGS) entry which is preliminary data.</text>
</comment>
<dbReference type="AlphaFoldDB" id="A0A850Q985"/>
<protein>
    <recommendedName>
        <fullName evidence="3">Translation initiation factor 3</fullName>
    </recommendedName>
</protein>
<evidence type="ECO:0008006" key="3">
    <source>
        <dbReference type="Google" id="ProtNLM"/>
    </source>
</evidence>
<proteinExistence type="predicted"/>